<keyword evidence="6" id="KW-0813">Transport</keyword>
<dbReference type="InterPro" id="IPR011066">
    <property type="entry name" value="MscS_channel_C_sf"/>
</dbReference>
<dbReference type="SUPFAM" id="SSF50182">
    <property type="entry name" value="Sm-like ribonucleoproteins"/>
    <property type="match status" value="1"/>
</dbReference>
<evidence type="ECO:0000259" key="8">
    <source>
        <dbReference type="Pfam" id="PF00924"/>
    </source>
</evidence>
<evidence type="ECO:0000256" key="5">
    <source>
        <dbReference type="ARBA" id="ARBA00023136"/>
    </source>
</evidence>
<evidence type="ECO:0000313" key="9">
    <source>
        <dbReference type="EMBL" id="GLS22729.1"/>
    </source>
</evidence>
<accession>A0ABQ6CSL8</accession>
<dbReference type="InterPro" id="IPR016846">
    <property type="entry name" value="cNMP-bd_ion_channel"/>
</dbReference>
<dbReference type="Gene3D" id="1.10.287.1260">
    <property type="match status" value="1"/>
</dbReference>
<dbReference type="SUPFAM" id="SSF82689">
    <property type="entry name" value="Mechanosensitive channel protein MscS (YggB), C-terminal domain"/>
    <property type="match status" value="1"/>
</dbReference>
<feature type="transmembrane region" description="Helical" evidence="6">
    <location>
        <begin position="110"/>
        <end position="127"/>
    </location>
</feature>
<dbReference type="PANTHER" id="PTHR30221">
    <property type="entry name" value="SMALL-CONDUCTANCE MECHANOSENSITIVE CHANNEL"/>
    <property type="match status" value="1"/>
</dbReference>
<comment type="caution">
    <text evidence="9">The sequence shown here is derived from an EMBL/GenBank/DDBJ whole genome shotgun (WGS) entry which is preliminary data.</text>
</comment>
<dbReference type="EMBL" id="BSPC01000066">
    <property type="protein sequence ID" value="GLS22729.1"/>
    <property type="molecule type" value="Genomic_DNA"/>
</dbReference>
<keyword evidence="10" id="KW-1185">Reference proteome</keyword>
<dbReference type="Pfam" id="PF00924">
    <property type="entry name" value="MS_channel_2nd"/>
    <property type="match status" value="1"/>
</dbReference>
<evidence type="ECO:0000256" key="6">
    <source>
        <dbReference type="RuleBase" id="RU369025"/>
    </source>
</evidence>
<keyword evidence="5 6" id="KW-0472">Membrane</keyword>
<protein>
    <recommendedName>
        <fullName evidence="6">Small-conductance mechanosensitive channel</fullName>
    </recommendedName>
</protein>
<evidence type="ECO:0000313" key="10">
    <source>
        <dbReference type="Proteomes" id="UP001156882"/>
    </source>
</evidence>
<evidence type="ECO:0000256" key="1">
    <source>
        <dbReference type="ARBA" id="ARBA00004651"/>
    </source>
</evidence>
<dbReference type="InterPro" id="IPR010920">
    <property type="entry name" value="LSM_dom_sf"/>
</dbReference>
<dbReference type="PANTHER" id="PTHR30221:SF1">
    <property type="entry name" value="SMALL-CONDUCTANCE MECHANOSENSITIVE CHANNEL"/>
    <property type="match status" value="1"/>
</dbReference>
<keyword evidence="6" id="KW-0406">Ion transport</keyword>
<evidence type="ECO:0000256" key="2">
    <source>
        <dbReference type="ARBA" id="ARBA00022475"/>
    </source>
</evidence>
<feature type="transmembrane region" description="Helical" evidence="6">
    <location>
        <begin position="36"/>
        <end position="58"/>
    </location>
</feature>
<dbReference type="InterPro" id="IPR023408">
    <property type="entry name" value="MscS_beta-dom_sf"/>
</dbReference>
<dbReference type="Proteomes" id="UP001156882">
    <property type="component" value="Unassembled WGS sequence"/>
</dbReference>
<evidence type="ECO:0000256" key="7">
    <source>
        <dbReference type="SAM" id="MobiDB-lite"/>
    </source>
</evidence>
<feature type="transmembrane region" description="Helical" evidence="6">
    <location>
        <begin position="6"/>
        <end position="24"/>
    </location>
</feature>
<proteinExistence type="inferred from homology"/>
<evidence type="ECO:0000256" key="4">
    <source>
        <dbReference type="ARBA" id="ARBA00022989"/>
    </source>
</evidence>
<name>A0ABQ6CSL8_9HYPH</name>
<gene>
    <name evidence="9" type="ORF">GCM10007874_57490</name>
</gene>
<dbReference type="RefSeq" id="WP_284315690.1">
    <property type="nucleotide sequence ID" value="NZ_BSPC01000066.1"/>
</dbReference>
<dbReference type="InterPro" id="IPR006685">
    <property type="entry name" value="MscS_channel_2nd"/>
</dbReference>
<evidence type="ECO:0000256" key="3">
    <source>
        <dbReference type="ARBA" id="ARBA00022692"/>
    </source>
</evidence>
<reference evidence="10" key="1">
    <citation type="journal article" date="2019" name="Int. J. Syst. Evol. Microbiol.">
        <title>The Global Catalogue of Microorganisms (GCM) 10K type strain sequencing project: providing services to taxonomists for standard genome sequencing and annotation.</title>
        <authorList>
            <consortium name="The Broad Institute Genomics Platform"/>
            <consortium name="The Broad Institute Genome Sequencing Center for Infectious Disease"/>
            <person name="Wu L."/>
            <person name="Ma J."/>
        </authorList>
    </citation>
    <scope>NUCLEOTIDE SEQUENCE [LARGE SCALE GENOMIC DNA]</scope>
    <source>
        <strain evidence="10">NBRC 101365</strain>
    </source>
</reference>
<keyword evidence="6" id="KW-0997">Cell inner membrane</keyword>
<comment type="subunit">
    <text evidence="6">Homoheptamer.</text>
</comment>
<keyword evidence="2" id="KW-1003">Cell membrane</keyword>
<dbReference type="InterPro" id="IPR045275">
    <property type="entry name" value="MscS_archaea/bacteria_type"/>
</dbReference>
<comment type="function">
    <text evidence="6">Mechanosensitive channel that participates in the regulation of osmotic pressure changes within the cell, opening in response to stretch forces in the membrane lipid bilayer, without the need for other proteins. Contributes to normal resistance to hypoosmotic shock. Forms an ion channel of 1.0 nanosiemens conductance with a slight preference for anions.</text>
</comment>
<dbReference type="Gene3D" id="2.30.30.60">
    <property type="match status" value="1"/>
</dbReference>
<feature type="transmembrane region" description="Helical" evidence="6">
    <location>
        <begin position="78"/>
        <end position="98"/>
    </location>
</feature>
<dbReference type="PIRSF" id="PIRSF026673">
    <property type="entry name" value="UCP026673_ion_chan"/>
    <property type="match status" value="1"/>
</dbReference>
<feature type="domain" description="Mechanosensitive ion channel MscS" evidence="8">
    <location>
        <begin position="154"/>
        <end position="221"/>
    </location>
</feature>
<organism evidence="9 10">
    <name type="scientific">Labrys miyagiensis</name>
    <dbReference type="NCBI Taxonomy" id="346912"/>
    <lineage>
        <taxon>Bacteria</taxon>
        <taxon>Pseudomonadati</taxon>
        <taxon>Pseudomonadota</taxon>
        <taxon>Alphaproteobacteria</taxon>
        <taxon>Hyphomicrobiales</taxon>
        <taxon>Xanthobacteraceae</taxon>
        <taxon>Labrys</taxon>
    </lineage>
</organism>
<sequence>MFGDHHSFALALINSLGLAGIIVWHLQGRRRPLARLIVQILFFAGMSAVLGVSAILPYRIEAAQLDGIAAFLAMSARVLWWTHLAWAMIGLVRLYILLRGTPKDAHLPQDLLVSVVYLTVALSIMAFVFGAPIGTLVATSGVVAIIVGLALQNTLGDVFSGIALTLGRPYAIGDWVVLSDGTEGRIVETNWRATHLLTGAHNVAILPNSVLAKVGLTNLSRPDESHGVTLTVRIAATSAPHVIEGVLRTVLQACERIVKEPPPAVALKAIDAVAVEADLLFRVASPASRIPATNEVIDLLHHHCRADRLCLAMPPQSYLYAPHAPGERSDTVPAGSPSAGAVQHPLEAAPPQLSRNLL</sequence>
<keyword evidence="3 6" id="KW-0812">Transmembrane</keyword>
<keyword evidence="6" id="KW-0407">Ion channel</keyword>
<comment type="subcellular location">
    <subcellularLocation>
        <location evidence="6">Cell inner membrane</location>
        <topology evidence="6">Multi-pass membrane protein</topology>
    </subcellularLocation>
    <subcellularLocation>
        <location evidence="1">Cell membrane</location>
        <topology evidence="1">Multi-pass membrane protein</topology>
    </subcellularLocation>
</comment>
<comment type="similarity">
    <text evidence="6">Belongs to the MscS (TC 1.A.23) family.</text>
</comment>
<keyword evidence="4 6" id="KW-1133">Transmembrane helix</keyword>
<feature type="region of interest" description="Disordered" evidence="7">
    <location>
        <begin position="322"/>
        <end position="358"/>
    </location>
</feature>